<feature type="transmembrane region" description="Helical" evidence="2">
    <location>
        <begin position="87"/>
        <end position="104"/>
    </location>
</feature>
<keyword evidence="2" id="KW-0812">Transmembrane</keyword>
<dbReference type="AlphaFoldDB" id="W7UG27"/>
<dbReference type="EMBL" id="ATAX01000028">
    <property type="protein sequence ID" value="EWM52908.1"/>
    <property type="molecule type" value="Genomic_DNA"/>
</dbReference>
<reference evidence="3 4" key="1">
    <citation type="journal article" date="2014" name="PLoS ONE">
        <title>Rumen cellulosomics: divergent fiber-degrading strategies revealed by comparative genome-wide analysis of six ruminococcal strains.</title>
        <authorList>
            <person name="Dassa B."/>
            <person name="Borovok I."/>
            <person name="Ruimy-Israeli V."/>
            <person name="Lamed R."/>
            <person name="Flint H.J."/>
            <person name="Duncan S.H."/>
            <person name="Henrissat B."/>
            <person name="Coutinho P."/>
            <person name="Morrison M."/>
            <person name="Mosoni P."/>
            <person name="Yeoman C.J."/>
            <person name="White B.A."/>
            <person name="Bayer E.A."/>
        </authorList>
    </citation>
    <scope>NUCLEOTIDE SEQUENCE [LARGE SCALE GENOMIC DNA]</scope>
    <source>
        <strain evidence="3 4">007c</strain>
    </source>
</reference>
<feature type="region of interest" description="Disordered" evidence="1">
    <location>
        <begin position="181"/>
        <end position="220"/>
    </location>
</feature>
<evidence type="ECO:0000313" key="4">
    <source>
        <dbReference type="Proteomes" id="UP000019365"/>
    </source>
</evidence>
<dbReference type="PATRIC" id="fig|1341157.4.peg.2386"/>
<keyword evidence="2" id="KW-1133">Transmembrane helix</keyword>
<organism evidence="3 4">
    <name type="scientific">Ruminococcus flavefaciens 007c</name>
    <dbReference type="NCBI Taxonomy" id="1341157"/>
    <lineage>
        <taxon>Bacteria</taxon>
        <taxon>Bacillati</taxon>
        <taxon>Bacillota</taxon>
        <taxon>Clostridia</taxon>
        <taxon>Eubacteriales</taxon>
        <taxon>Oscillospiraceae</taxon>
        <taxon>Ruminococcus</taxon>
    </lineage>
</organism>
<dbReference type="Proteomes" id="UP000019365">
    <property type="component" value="Unassembled WGS sequence"/>
</dbReference>
<dbReference type="OrthoDB" id="1819314at2"/>
<accession>W7UG27</accession>
<protein>
    <submittedName>
        <fullName evidence="3">Uncharacterized protein</fullName>
    </submittedName>
</protein>
<evidence type="ECO:0000256" key="1">
    <source>
        <dbReference type="SAM" id="MobiDB-lite"/>
    </source>
</evidence>
<feature type="transmembrane region" description="Helical" evidence="2">
    <location>
        <begin position="32"/>
        <end position="54"/>
    </location>
</feature>
<sequence length="220" mass="25208">MTNPNDLARNRNIRAQEFAHNRALMNKCTKRYNTMGILYFVPLLIYIPVTIGFAFITGSFIPFVDALIVCPLLAFLAWRSFYHKHDLMIIFLFIVLFTNQFLLVKLAPYEDAGFFKFRIMGKCSVGHLIILLIIGSVAVLNFITNMTYHKLEEADGFPQFNERFFDQEMDIRQSRIKDPFQAEMERRQRTASDSMADISLPSDLSAKSKDGGPPAGMDCI</sequence>
<feature type="transmembrane region" description="Helical" evidence="2">
    <location>
        <begin position="124"/>
        <end position="143"/>
    </location>
</feature>
<proteinExistence type="predicted"/>
<evidence type="ECO:0000313" key="3">
    <source>
        <dbReference type="EMBL" id="EWM52908.1"/>
    </source>
</evidence>
<evidence type="ECO:0000256" key="2">
    <source>
        <dbReference type="SAM" id="Phobius"/>
    </source>
</evidence>
<gene>
    <name evidence="3" type="ORF">RF007C_14945</name>
</gene>
<keyword evidence="4" id="KW-1185">Reference proteome</keyword>
<feature type="transmembrane region" description="Helical" evidence="2">
    <location>
        <begin position="60"/>
        <end position="78"/>
    </location>
</feature>
<feature type="compositionally biased region" description="Basic and acidic residues" evidence="1">
    <location>
        <begin position="181"/>
        <end position="190"/>
    </location>
</feature>
<name>W7UG27_RUMFL</name>
<keyword evidence="2" id="KW-0472">Membrane</keyword>
<dbReference type="RefSeq" id="WP_037300036.1">
    <property type="nucleotide sequence ID" value="NZ_ATAX01000028.1"/>
</dbReference>
<comment type="caution">
    <text evidence="3">The sequence shown here is derived from an EMBL/GenBank/DDBJ whole genome shotgun (WGS) entry which is preliminary data.</text>
</comment>